<name>K8E7D4_CARML</name>
<sequence>MNNQKLNTQLRKYAITALEALTNKSIPMNKRNIKLTKYQQKLVLDFFYLSYGDMTPLLSTIKNLSNKNQTHLVTITSGLLITALTARLGYTTCDYDVSDDQIAELFFRIDANLNHPSDDIRTIAYYTSVLSLHFFADLHYFK</sequence>
<organism evidence="1 2">
    <name type="scientific">Carnobacterium maltaromaticum LMA28</name>
    <dbReference type="NCBI Taxonomy" id="1234679"/>
    <lineage>
        <taxon>Bacteria</taxon>
        <taxon>Bacillati</taxon>
        <taxon>Bacillota</taxon>
        <taxon>Bacilli</taxon>
        <taxon>Lactobacillales</taxon>
        <taxon>Carnobacteriaceae</taxon>
        <taxon>Carnobacterium</taxon>
    </lineage>
</organism>
<dbReference type="HOGENOM" id="CLU_1812295_0_0_9"/>
<accession>K8E7D4</accession>
<dbReference type="STRING" id="1234679.BN424_3398"/>
<dbReference type="KEGG" id="cml:BN424_3398"/>
<dbReference type="EMBL" id="HE999757">
    <property type="protein sequence ID" value="CCO12819.2"/>
    <property type="molecule type" value="Genomic_DNA"/>
</dbReference>
<evidence type="ECO:0000313" key="2">
    <source>
        <dbReference type="Proteomes" id="UP000000212"/>
    </source>
</evidence>
<dbReference type="Proteomes" id="UP000000212">
    <property type="component" value="Chromosome"/>
</dbReference>
<proteinExistence type="predicted"/>
<dbReference type="RefSeq" id="WP_015077760.1">
    <property type="nucleotide sequence ID" value="NC_019425.2"/>
</dbReference>
<dbReference type="AlphaFoldDB" id="K8E7D4"/>
<evidence type="ECO:0000313" key="1">
    <source>
        <dbReference type="EMBL" id="CCO12819.2"/>
    </source>
</evidence>
<gene>
    <name evidence="1" type="ORF">BN424_3398</name>
</gene>
<protein>
    <submittedName>
        <fullName evidence="1">Uncharacterized protein</fullName>
    </submittedName>
</protein>
<keyword evidence="2" id="KW-1185">Reference proteome</keyword>
<reference evidence="2" key="1">
    <citation type="journal article" date="2013" name="Genome Announc.">
        <title>Complete Chromosome Sequence of Carnobacterium maltaromaticum LMA 28.</title>
        <authorList>
            <person name="Cailliez-Grimal C."/>
            <person name="Chaillou S."/>
            <person name="Anba-Mondoloni J."/>
            <person name="Loux V."/>
            <person name="Afzal M.I."/>
            <person name="Rahman A."/>
            <person name="Kergourlay G."/>
            <person name="Champomier-Verges M.C."/>
            <person name="Zagorec M."/>
            <person name="Dalgaard P."/>
            <person name="Leisner J.J."/>
            <person name="Prevost H."/>
            <person name="Revol-Junelles A.M."/>
            <person name="Borges F."/>
        </authorList>
    </citation>
    <scope>NUCLEOTIDE SEQUENCE</scope>
    <source>
        <strain evidence="2">LMA28</strain>
    </source>
</reference>